<organism evidence="1 2">
    <name type="scientific">Marixanthomonas ophiurae</name>
    <dbReference type="NCBI Taxonomy" id="387659"/>
    <lineage>
        <taxon>Bacteria</taxon>
        <taxon>Pseudomonadati</taxon>
        <taxon>Bacteroidota</taxon>
        <taxon>Flavobacteriia</taxon>
        <taxon>Flavobacteriales</taxon>
        <taxon>Flavobacteriaceae</taxon>
        <taxon>Marixanthomonas</taxon>
    </lineage>
</organism>
<dbReference type="RefSeq" id="WP_117158294.1">
    <property type="nucleotide sequence ID" value="NZ_QVID01000001.1"/>
</dbReference>
<comment type="caution">
    <text evidence="1">The sequence shown here is derived from an EMBL/GenBank/DDBJ whole genome shotgun (WGS) entry which is preliminary data.</text>
</comment>
<dbReference type="EMBL" id="QVID01000001">
    <property type="protein sequence ID" value="RFN59296.1"/>
    <property type="molecule type" value="Genomic_DNA"/>
</dbReference>
<dbReference type="Proteomes" id="UP000261082">
    <property type="component" value="Unassembled WGS sequence"/>
</dbReference>
<dbReference type="OrthoDB" id="953239at2"/>
<keyword evidence="2" id="KW-1185">Reference proteome</keyword>
<protein>
    <recommendedName>
        <fullName evidence="3">Phenylalanyl-tRNA synthetase subunit alpha</fullName>
    </recommendedName>
</protein>
<accession>A0A3E1QB02</accession>
<evidence type="ECO:0000313" key="2">
    <source>
        <dbReference type="Proteomes" id="UP000261082"/>
    </source>
</evidence>
<dbReference type="AlphaFoldDB" id="A0A3E1QB02"/>
<evidence type="ECO:0000313" key="1">
    <source>
        <dbReference type="EMBL" id="RFN59296.1"/>
    </source>
</evidence>
<proteinExistence type="predicted"/>
<name>A0A3E1QB02_9FLAO</name>
<evidence type="ECO:0008006" key="3">
    <source>
        <dbReference type="Google" id="ProtNLM"/>
    </source>
</evidence>
<sequence>MRKDIIIPEVKNVYIAAVNEFNEEFKTYDWNAYIINDNSEPLETVIIISQGYDNEKMTAPMRKTIQLLPAKGYAKIEYLEENVLKVNNFFTVTYFIGDKLYDKRFEIPANAAIKDNAVSLPVMKKDGVLAR</sequence>
<reference evidence="1 2" key="1">
    <citation type="journal article" date="2007" name="Int. J. Syst. Evol. Microbiol.">
        <title>Marixanthomonas ophiurae gen. nov., sp. nov., a marine bacterium of the family Flavobacteriaceae isolated from a deep-sea brittle star.</title>
        <authorList>
            <person name="Romanenko L.A."/>
            <person name="Uchino M."/>
            <person name="Frolova G.M."/>
            <person name="Mikhailov V.V."/>
        </authorList>
    </citation>
    <scope>NUCLEOTIDE SEQUENCE [LARGE SCALE GENOMIC DNA]</scope>
    <source>
        <strain evidence="1 2">KMM 3046</strain>
    </source>
</reference>
<gene>
    <name evidence="1" type="ORF">DZ858_04305</name>
</gene>